<keyword evidence="2" id="KW-1185">Reference proteome</keyword>
<evidence type="ECO:0000313" key="1">
    <source>
        <dbReference type="EMBL" id="GBO28713.1"/>
    </source>
</evidence>
<proteinExistence type="predicted"/>
<gene>
    <name evidence="1" type="ORF">AVEN_114118_1</name>
</gene>
<dbReference type="Proteomes" id="UP000499080">
    <property type="component" value="Unassembled WGS sequence"/>
</dbReference>
<name>A0A4Y2VTI0_ARAVE</name>
<dbReference type="EMBL" id="BGPR01051804">
    <property type="protein sequence ID" value="GBO28713.1"/>
    <property type="molecule type" value="Genomic_DNA"/>
</dbReference>
<organism evidence="1 2">
    <name type="scientific">Araneus ventricosus</name>
    <name type="common">Orbweaver spider</name>
    <name type="synonym">Epeira ventricosa</name>
    <dbReference type="NCBI Taxonomy" id="182803"/>
    <lineage>
        <taxon>Eukaryota</taxon>
        <taxon>Metazoa</taxon>
        <taxon>Ecdysozoa</taxon>
        <taxon>Arthropoda</taxon>
        <taxon>Chelicerata</taxon>
        <taxon>Arachnida</taxon>
        <taxon>Araneae</taxon>
        <taxon>Araneomorphae</taxon>
        <taxon>Entelegynae</taxon>
        <taxon>Araneoidea</taxon>
        <taxon>Araneidae</taxon>
        <taxon>Araneus</taxon>
    </lineage>
</organism>
<sequence>MITVNALAERTSANNTKMTDMIPRRLSGHDVTAQTNKSLAPNAVKDNVFGQIPRRLSVHDKRVNDPAALSSPIIILSLGSIPLKWEVSEINWWPHVNSALTSRSA</sequence>
<dbReference type="AlphaFoldDB" id="A0A4Y2VTI0"/>
<accession>A0A4Y2VTI0</accession>
<comment type="caution">
    <text evidence="1">The sequence shown here is derived from an EMBL/GenBank/DDBJ whole genome shotgun (WGS) entry which is preliminary data.</text>
</comment>
<evidence type="ECO:0000313" key="2">
    <source>
        <dbReference type="Proteomes" id="UP000499080"/>
    </source>
</evidence>
<reference evidence="1 2" key="1">
    <citation type="journal article" date="2019" name="Sci. Rep.">
        <title>Orb-weaving spider Araneus ventricosus genome elucidates the spidroin gene catalogue.</title>
        <authorList>
            <person name="Kono N."/>
            <person name="Nakamura H."/>
            <person name="Ohtoshi R."/>
            <person name="Moran D.A.P."/>
            <person name="Shinohara A."/>
            <person name="Yoshida Y."/>
            <person name="Fujiwara M."/>
            <person name="Mori M."/>
            <person name="Tomita M."/>
            <person name="Arakawa K."/>
        </authorList>
    </citation>
    <scope>NUCLEOTIDE SEQUENCE [LARGE SCALE GENOMIC DNA]</scope>
</reference>
<protein>
    <submittedName>
        <fullName evidence="1">Uncharacterized protein</fullName>
    </submittedName>
</protein>